<evidence type="ECO:0000256" key="1">
    <source>
        <dbReference type="SAM" id="SignalP"/>
    </source>
</evidence>
<evidence type="ECO:0008006" key="4">
    <source>
        <dbReference type="Google" id="ProtNLM"/>
    </source>
</evidence>
<dbReference type="InterPro" id="IPR053124">
    <property type="entry name" value="Notch_signaling_modulators"/>
</dbReference>
<keyword evidence="3" id="KW-1185">Reference proteome</keyword>
<reference evidence="2" key="1">
    <citation type="submission" date="2023-06" db="EMBL/GenBank/DDBJ databases">
        <authorList>
            <person name="Delattre M."/>
        </authorList>
    </citation>
    <scope>NUCLEOTIDE SEQUENCE</scope>
    <source>
        <strain evidence="2">AF72</strain>
    </source>
</reference>
<feature type="chain" id="PRO_5041469275" description="Secreted protein" evidence="1">
    <location>
        <begin position="22"/>
        <end position="114"/>
    </location>
</feature>
<dbReference type="GO" id="GO:0045747">
    <property type="term" value="P:positive regulation of Notch signaling pathway"/>
    <property type="evidence" value="ECO:0007669"/>
    <property type="project" value="TreeGrafter"/>
</dbReference>
<gene>
    <name evidence="2" type="ORF">MSPICULIGERA_LOCUS16753</name>
</gene>
<organism evidence="2 3">
    <name type="scientific">Mesorhabditis spiculigera</name>
    <dbReference type="NCBI Taxonomy" id="96644"/>
    <lineage>
        <taxon>Eukaryota</taxon>
        <taxon>Metazoa</taxon>
        <taxon>Ecdysozoa</taxon>
        <taxon>Nematoda</taxon>
        <taxon>Chromadorea</taxon>
        <taxon>Rhabditida</taxon>
        <taxon>Rhabditina</taxon>
        <taxon>Rhabditomorpha</taxon>
        <taxon>Rhabditoidea</taxon>
        <taxon>Rhabditidae</taxon>
        <taxon>Mesorhabditinae</taxon>
        <taxon>Mesorhabditis</taxon>
    </lineage>
</organism>
<dbReference type="GO" id="GO:0005615">
    <property type="term" value="C:extracellular space"/>
    <property type="evidence" value="ECO:0007669"/>
    <property type="project" value="TreeGrafter"/>
</dbReference>
<feature type="signal peptide" evidence="1">
    <location>
        <begin position="1"/>
        <end position="21"/>
    </location>
</feature>
<name>A0AA36D264_9BILA</name>
<keyword evidence="1" id="KW-0732">Signal</keyword>
<comment type="caution">
    <text evidence="2">The sequence shown here is derived from an EMBL/GenBank/DDBJ whole genome shotgun (WGS) entry which is preliminary data.</text>
</comment>
<dbReference type="Proteomes" id="UP001177023">
    <property type="component" value="Unassembled WGS sequence"/>
</dbReference>
<feature type="non-terminal residue" evidence="2">
    <location>
        <position position="114"/>
    </location>
</feature>
<dbReference type="EMBL" id="CATQJA010002654">
    <property type="protein sequence ID" value="CAJ0578502.1"/>
    <property type="molecule type" value="Genomic_DNA"/>
</dbReference>
<proteinExistence type="predicted"/>
<dbReference type="AlphaFoldDB" id="A0AA36D264"/>
<dbReference type="PANTHER" id="PTHR35015">
    <property type="entry name" value="PROTEIN CBR-OSM-7-RELATED"/>
    <property type="match status" value="1"/>
</dbReference>
<dbReference type="PANTHER" id="PTHR35015:SF4">
    <property type="entry name" value="PROTEIN CBR-OSM-7"/>
    <property type="match status" value="1"/>
</dbReference>
<sequence>MIVFGRLLQLVTFLLPAIVDSFYSDDRRMLFTHYMARHQPCSANCDERIFPHCTQSCKCDYDYPRVQRFCNPPPLPLFLNTCRLWYNQCPKYERYHYASQYIYSKAEKGKVLRM</sequence>
<accession>A0AA36D264</accession>
<protein>
    <recommendedName>
        <fullName evidence="4">Secreted protein</fullName>
    </recommendedName>
</protein>
<evidence type="ECO:0000313" key="2">
    <source>
        <dbReference type="EMBL" id="CAJ0578502.1"/>
    </source>
</evidence>
<evidence type="ECO:0000313" key="3">
    <source>
        <dbReference type="Proteomes" id="UP001177023"/>
    </source>
</evidence>
<dbReference type="GO" id="GO:0005112">
    <property type="term" value="F:Notch binding"/>
    <property type="evidence" value="ECO:0007669"/>
    <property type="project" value="TreeGrafter"/>
</dbReference>